<reference evidence="2" key="1">
    <citation type="journal article" date="2020" name="Stud. Mycol.">
        <title>101 Dothideomycetes genomes: a test case for predicting lifestyles and emergence of pathogens.</title>
        <authorList>
            <person name="Haridas S."/>
            <person name="Albert R."/>
            <person name="Binder M."/>
            <person name="Bloem J."/>
            <person name="Labutti K."/>
            <person name="Salamov A."/>
            <person name="Andreopoulos B."/>
            <person name="Baker S."/>
            <person name="Barry K."/>
            <person name="Bills G."/>
            <person name="Bluhm B."/>
            <person name="Cannon C."/>
            <person name="Castanera R."/>
            <person name="Culley D."/>
            <person name="Daum C."/>
            <person name="Ezra D."/>
            <person name="Gonzalez J."/>
            <person name="Henrissat B."/>
            <person name="Kuo A."/>
            <person name="Liang C."/>
            <person name="Lipzen A."/>
            <person name="Lutzoni F."/>
            <person name="Magnuson J."/>
            <person name="Mondo S."/>
            <person name="Nolan M."/>
            <person name="Ohm R."/>
            <person name="Pangilinan J."/>
            <person name="Park H.-J."/>
            <person name="Ramirez L."/>
            <person name="Alfaro M."/>
            <person name="Sun H."/>
            <person name="Tritt A."/>
            <person name="Yoshinaga Y."/>
            <person name="Zwiers L.-H."/>
            <person name="Turgeon B."/>
            <person name="Goodwin S."/>
            <person name="Spatafora J."/>
            <person name="Crous P."/>
            <person name="Grigoriev I."/>
        </authorList>
    </citation>
    <scope>NUCLEOTIDE SEQUENCE</scope>
    <source>
        <strain evidence="2">CBS 101060</strain>
    </source>
</reference>
<keyword evidence="1" id="KW-0812">Transmembrane</keyword>
<keyword evidence="1" id="KW-0472">Membrane</keyword>
<feature type="transmembrane region" description="Helical" evidence="1">
    <location>
        <begin position="7"/>
        <end position="24"/>
    </location>
</feature>
<sequence length="87" mass="9617">MAIQIPYIQVSASLLVPMVLYMIGSVRTDLYSCMVCIRAGSAMSLRSENPDKSLTALRSLTLLIIVGILCVGHSYMLFGKMYELPTR</sequence>
<name>A0A9P4S2J3_9PEZI</name>
<evidence type="ECO:0000256" key="1">
    <source>
        <dbReference type="SAM" id="Phobius"/>
    </source>
</evidence>
<feature type="transmembrane region" description="Helical" evidence="1">
    <location>
        <begin position="56"/>
        <end position="78"/>
    </location>
</feature>
<comment type="caution">
    <text evidence="2">The sequence shown here is derived from an EMBL/GenBank/DDBJ whole genome shotgun (WGS) entry which is preliminary data.</text>
</comment>
<dbReference type="EMBL" id="MU006118">
    <property type="protein sequence ID" value="KAF2834460.1"/>
    <property type="molecule type" value="Genomic_DNA"/>
</dbReference>
<accession>A0A9P4S2J3</accession>
<keyword evidence="3" id="KW-1185">Reference proteome</keyword>
<evidence type="ECO:0000313" key="3">
    <source>
        <dbReference type="Proteomes" id="UP000799429"/>
    </source>
</evidence>
<organism evidence="2 3">
    <name type="scientific">Patellaria atrata CBS 101060</name>
    <dbReference type="NCBI Taxonomy" id="1346257"/>
    <lineage>
        <taxon>Eukaryota</taxon>
        <taxon>Fungi</taxon>
        <taxon>Dikarya</taxon>
        <taxon>Ascomycota</taxon>
        <taxon>Pezizomycotina</taxon>
        <taxon>Dothideomycetes</taxon>
        <taxon>Dothideomycetes incertae sedis</taxon>
        <taxon>Patellariales</taxon>
        <taxon>Patellariaceae</taxon>
        <taxon>Patellaria</taxon>
    </lineage>
</organism>
<proteinExistence type="predicted"/>
<protein>
    <submittedName>
        <fullName evidence="2">Uncharacterized protein</fullName>
    </submittedName>
</protein>
<gene>
    <name evidence="2" type="ORF">M501DRAFT_1001077</name>
</gene>
<evidence type="ECO:0000313" key="2">
    <source>
        <dbReference type="EMBL" id="KAF2834460.1"/>
    </source>
</evidence>
<dbReference type="Proteomes" id="UP000799429">
    <property type="component" value="Unassembled WGS sequence"/>
</dbReference>
<keyword evidence="1" id="KW-1133">Transmembrane helix</keyword>
<dbReference type="AlphaFoldDB" id="A0A9P4S2J3"/>